<evidence type="ECO:0000259" key="5">
    <source>
        <dbReference type="SMART" id="SM00506"/>
    </source>
</evidence>
<evidence type="ECO:0000256" key="2">
    <source>
        <dbReference type="ARBA" id="ARBA00012983"/>
    </source>
</evidence>
<sequence length="153" mass="16846">MLNYIKGDLFNHSSIKKAILAHACNPHGSWGGGIAAQFRKRYPDAYTKYAEHCKQNGPSLLGTAYVIPVEDKYVACLFTSNFENSVGEIVGYTRQSLGDLAGKLGELGDVEEDKTGRPVVNMPKINSGIFNVPWEETEKALLDADISVNVYEF</sequence>
<feature type="domain" description="Macro" evidence="5">
    <location>
        <begin position="1"/>
        <end position="141"/>
    </location>
</feature>
<dbReference type="InterPro" id="IPR050892">
    <property type="entry name" value="ADP-ribose_metab_enzymes"/>
</dbReference>
<dbReference type="CDD" id="cd02901">
    <property type="entry name" value="Macro_Poa1p-like"/>
    <property type="match status" value="1"/>
</dbReference>
<evidence type="ECO:0000313" key="6">
    <source>
        <dbReference type="EMBL" id="QWU87438.1"/>
    </source>
</evidence>
<dbReference type="SUPFAM" id="SSF52949">
    <property type="entry name" value="Macro domain-like"/>
    <property type="match status" value="1"/>
</dbReference>
<keyword evidence="7" id="KW-1185">Reference proteome</keyword>
<dbReference type="InterPro" id="IPR002589">
    <property type="entry name" value="Macro_dom"/>
</dbReference>
<protein>
    <recommendedName>
        <fullName evidence="3">ADP-ribose 1''-phosphate phosphatase</fullName>
        <ecNumber evidence="2">3.1.3.84</ecNumber>
    </recommendedName>
</protein>
<dbReference type="EC" id="3.1.3.84" evidence="2"/>
<evidence type="ECO:0000256" key="4">
    <source>
        <dbReference type="ARBA" id="ARBA00034427"/>
    </source>
</evidence>
<organism evidence="6 7">
    <name type="scientific">Candidozyma haemuli</name>
    <dbReference type="NCBI Taxonomy" id="45357"/>
    <lineage>
        <taxon>Eukaryota</taxon>
        <taxon>Fungi</taxon>
        <taxon>Dikarya</taxon>
        <taxon>Ascomycota</taxon>
        <taxon>Saccharomycotina</taxon>
        <taxon>Pichiomycetes</taxon>
        <taxon>Metschnikowiaceae</taxon>
        <taxon>Candidozyma</taxon>
    </lineage>
</organism>
<evidence type="ECO:0000313" key="7">
    <source>
        <dbReference type="Proteomes" id="UP000825434"/>
    </source>
</evidence>
<dbReference type="Pfam" id="PF01661">
    <property type="entry name" value="Macro"/>
    <property type="match status" value="1"/>
</dbReference>
<comment type="similarity">
    <text evidence="1">Belongs to the POA1 family.</text>
</comment>
<dbReference type="EMBL" id="CP076662">
    <property type="protein sequence ID" value="QWU87438.1"/>
    <property type="molecule type" value="Genomic_DNA"/>
</dbReference>
<dbReference type="PANTHER" id="PTHR12521:SF0">
    <property type="entry name" value="ADP-RIBOSE GLYCOHYDROLASE OARD1"/>
    <property type="match status" value="1"/>
</dbReference>
<evidence type="ECO:0000256" key="3">
    <source>
        <dbReference type="ARBA" id="ARBA00019744"/>
    </source>
</evidence>
<name>A0ABX8I6D3_9ASCO</name>
<dbReference type="PANTHER" id="PTHR12521">
    <property type="entry name" value="PROTEIN C6ORF130"/>
    <property type="match status" value="1"/>
</dbReference>
<proteinExistence type="inferred from homology"/>
<dbReference type="SMART" id="SM00506">
    <property type="entry name" value="A1pp"/>
    <property type="match status" value="1"/>
</dbReference>
<evidence type="ECO:0000256" key="1">
    <source>
        <dbReference type="ARBA" id="ARBA00006575"/>
    </source>
</evidence>
<dbReference type="Proteomes" id="UP000825434">
    <property type="component" value="Chromosome 2"/>
</dbReference>
<gene>
    <name evidence="6" type="ORF">CA3LBN_001703</name>
</gene>
<dbReference type="InterPro" id="IPR043472">
    <property type="entry name" value="Macro_dom-like"/>
</dbReference>
<dbReference type="Gene3D" id="3.40.220.10">
    <property type="entry name" value="Leucine Aminopeptidase, subunit E, domain 1"/>
    <property type="match status" value="1"/>
</dbReference>
<accession>A0ABX8I6D3</accession>
<reference evidence="6 7" key="1">
    <citation type="submission" date="2021-06" db="EMBL/GenBank/DDBJ databases">
        <title>Candida outbreak in Lebanon.</title>
        <authorList>
            <person name="Finianos M."/>
        </authorList>
    </citation>
    <scope>NUCLEOTIDE SEQUENCE [LARGE SCALE GENOMIC DNA]</scope>
    <source>
        <strain evidence="6">CA3LBN</strain>
    </source>
</reference>
<comment type="catalytic activity">
    <reaction evidence="4">
        <text>ADP-alpha-D-ribose 1''-phosphate + H2O = ADP-D-ribose + phosphate</text>
        <dbReference type="Rhea" id="RHEA:25029"/>
        <dbReference type="ChEBI" id="CHEBI:15377"/>
        <dbReference type="ChEBI" id="CHEBI:43474"/>
        <dbReference type="ChEBI" id="CHEBI:57967"/>
        <dbReference type="ChEBI" id="CHEBI:58753"/>
        <dbReference type="EC" id="3.1.3.84"/>
    </reaction>
</comment>